<dbReference type="InterPro" id="IPR043129">
    <property type="entry name" value="ATPase_NBD"/>
</dbReference>
<dbReference type="Pfam" id="PF00480">
    <property type="entry name" value="ROK"/>
    <property type="match status" value="1"/>
</dbReference>
<dbReference type="PANTHER" id="PTHR18964">
    <property type="entry name" value="ROK (REPRESSOR, ORF, KINASE) FAMILY"/>
    <property type="match status" value="1"/>
</dbReference>
<gene>
    <name evidence="2" type="ORF">E1269_18650</name>
</gene>
<proteinExistence type="inferred from homology"/>
<comment type="caution">
    <text evidence="2">The sequence shown here is derived from an EMBL/GenBank/DDBJ whole genome shotgun (WGS) entry which is preliminary data.</text>
</comment>
<reference evidence="2 3" key="1">
    <citation type="submission" date="2019-03" db="EMBL/GenBank/DDBJ databases">
        <title>Draft genome sequences of novel Actinobacteria.</title>
        <authorList>
            <person name="Sahin N."/>
            <person name="Ay H."/>
            <person name="Saygin H."/>
        </authorList>
    </citation>
    <scope>NUCLEOTIDE SEQUENCE [LARGE SCALE GENOMIC DNA]</scope>
    <source>
        <strain evidence="2 3">5K138</strain>
    </source>
</reference>
<comment type="similarity">
    <text evidence="1">Belongs to the ROK (NagC/XylR) family.</text>
</comment>
<organism evidence="2 3">
    <name type="scientific">Jiangella asiatica</name>
    <dbReference type="NCBI Taxonomy" id="2530372"/>
    <lineage>
        <taxon>Bacteria</taxon>
        <taxon>Bacillati</taxon>
        <taxon>Actinomycetota</taxon>
        <taxon>Actinomycetes</taxon>
        <taxon>Jiangellales</taxon>
        <taxon>Jiangellaceae</taxon>
        <taxon>Jiangella</taxon>
    </lineage>
</organism>
<dbReference type="InParanoid" id="A0A4V2Z2A8"/>
<evidence type="ECO:0000256" key="1">
    <source>
        <dbReference type="ARBA" id="ARBA00006479"/>
    </source>
</evidence>
<dbReference type="SUPFAM" id="SSF53067">
    <property type="entry name" value="Actin-like ATPase domain"/>
    <property type="match status" value="1"/>
</dbReference>
<dbReference type="PANTHER" id="PTHR18964:SF173">
    <property type="entry name" value="GLUCOKINASE"/>
    <property type="match status" value="1"/>
</dbReference>
<dbReference type="AlphaFoldDB" id="A0A4V2Z2A8"/>
<dbReference type="EMBL" id="SMKZ01000027">
    <property type="protein sequence ID" value="TDE08128.1"/>
    <property type="molecule type" value="Genomic_DNA"/>
</dbReference>
<sequence>MSRALAPHRGAGRAGIVVDIGGTKIESAESRAPDVVHRVPSGAGDGAIALGRQVLGSIQRWEPRPGERIVVASAGHLDLAAGRVLAASNLPWRDHPLTDTVAAATGCDVELIGDASAAAVAELTHPSRSRHRHGLYVTVSTGIGMGAVRDGLLDWEAGTGEHELGHVRVVTGDDAAPCGCGRRGCLEAYSSGPAILRRYREILDGSDRPARALAGDAPASVADVVGAAERGEHPARLVLDQALDYLAGALSTAVRRARATVLVLGGGAMTHGGLFASLRDRMHVLAGPGLAVERPVHGLHSAIHGAARMCEREPRTMTALARNEEGVR</sequence>
<keyword evidence="3" id="KW-1185">Reference proteome</keyword>
<evidence type="ECO:0000313" key="3">
    <source>
        <dbReference type="Proteomes" id="UP000294739"/>
    </source>
</evidence>
<accession>A0A4V2Z2A8</accession>
<dbReference type="InterPro" id="IPR000600">
    <property type="entry name" value="ROK"/>
</dbReference>
<dbReference type="OrthoDB" id="8772678at2"/>
<dbReference type="RefSeq" id="WP_131897254.1">
    <property type="nucleotide sequence ID" value="NZ_SMKZ01000027.1"/>
</dbReference>
<evidence type="ECO:0000313" key="2">
    <source>
        <dbReference type="EMBL" id="TDE08128.1"/>
    </source>
</evidence>
<dbReference type="Proteomes" id="UP000294739">
    <property type="component" value="Unassembled WGS sequence"/>
</dbReference>
<protein>
    <submittedName>
        <fullName evidence="2">ROK family protein</fullName>
    </submittedName>
</protein>
<name>A0A4V2Z2A8_9ACTN</name>
<dbReference type="Gene3D" id="3.30.420.40">
    <property type="match status" value="2"/>
</dbReference>